<dbReference type="InterPro" id="IPR051354">
    <property type="entry name" value="Transposase_27_IS1"/>
</dbReference>
<reference evidence="2" key="1">
    <citation type="submission" date="2021-05" db="EMBL/GenBank/DDBJ databases">
        <authorList>
            <person name="Pietrasiak N."/>
            <person name="Ward R."/>
            <person name="Stajich J.E."/>
            <person name="Kurbessoian T."/>
        </authorList>
    </citation>
    <scope>NUCLEOTIDE SEQUENCE</scope>
    <source>
        <strain evidence="2">UHER 2000/2452</strain>
    </source>
</reference>
<dbReference type="AlphaFoldDB" id="A0A951Q6J8"/>
<dbReference type="NCBIfam" id="NF033558">
    <property type="entry name" value="transpos_IS1"/>
    <property type="match status" value="1"/>
</dbReference>
<evidence type="ECO:0000313" key="3">
    <source>
        <dbReference type="Proteomes" id="UP000757435"/>
    </source>
</evidence>
<dbReference type="Proteomes" id="UP000757435">
    <property type="component" value="Unassembled WGS sequence"/>
</dbReference>
<sequence length="130" mass="14874">MKCPKCGSDQVNRNGHNYGKQNYICKQCGRQFLEVYKLRGYSEDAKKICLRMYANGMGFRAIERVTGISHNTVINWVKQSDMGFLDISQPPEKSDANSEESELDQSKKYLAQETSLNWMRPDLSVPKSVN</sequence>
<dbReference type="InterPro" id="IPR009057">
    <property type="entry name" value="Homeodomain-like_sf"/>
</dbReference>
<gene>
    <name evidence="2" type="ORF">KME15_01135</name>
</gene>
<organism evidence="2 3">
    <name type="scientific">Drouetiella hepatica Uher 2000/2452</name>
    <dbReference type="NCBI Taxonomy" id="904376"/>
    <lineage>
        <taxon>Bacteria</taxon>
        <taxon>Bacillati</taxon>
        <taxon>Cyanobacteriota</taxon>
        <taxon>Cyanophyceae</taxon>
        <taxon>Oculatellales</taxon>
        <taxon>Oculatellaceae</taxon>
        <taxon>Drouetiella</taxon>
    </lineage>
</organism>
<accession>A0A951Q6J8</accession>
<dbReference type="SUPFAM" id="SSF46689">
    <property type="entry name" value="Homeodomain-like"/>
    <property type="match status" value="1"/>
</dbReference>
<evidence type="ECO:0000256" key="1">
    <source>
        <dbReference type="SAM" id="MobiDB-lite"/>
    </source>
</evidence>
<dbReference type="PANTHER" id="PTHR33293">
    <property type="entry name" value="INSERTION ELEMENT IS1 1 PROTEIN INSB-RELATED"/>
    <property type="match status" value="1"/>
</dbReference>
<proteinExistence type="predicted"/>
<evidence type="ECO:0000313" key="2">
    <source>
        <dbReference type="EMBL" id="MBW4657253.1"/>
    </source>
</evidence>
<comment type="caution">
    <text evidence="2">The sequence shown here is derived from an EMBL/GenBank/DDBJ whole genome shotgun (WGS) entry which is preliminary data.</text>
</comment>
<reference evidence="2" key="2">
    <citation type="journal article" date="2022" name="Microbiol. Resour. Announc.">
        <title>Metagenome Sequencing to Explore Phylogenomics of Terrestrial Cyanobacteria.</title>
        <authorList>
            <person name="Ward R.D."/>
            <person name="Stajich J.E."/>
            <person name="Johansen J.R."/>
            <person name="Huntemann M."/>
            <person name="Clum A."/>
            <person name="Foster B."/>
            <person name="Foster B."/>
            <person name="Roux S."/>
            <person name="Palaniappan K."/>
            <person name="Varghese N."/>
            <person name="Mukherjee S."/>
            <person name="Reddy T.B.K."/>
            <person name="Daum C."/>
            <person name="Copeland A."/>
            <person name="Chen I.A."/>
            <person name="Ivanova N.N."/>
            <person name="Kyrpides N.C."/>
            <person name="Shapiro N."/>
            <person name="Eloe-Fadrosh E.A."/>
            <person name="Pietrasiak N."/>
        </authorList>
    </citation>
    <scope>NUCLEOTIDE SEQUENCE</scope>
    <source>
        <strain evidence="2">UHER 2000/2452</strain>
    </source>
</reference>
<name>A0A951Q6J8_9CYAN</name>
<protein>
    <submittedName>
        <fullName evidence="2">IS1 family transposase</fullName>
    </submittedName>
</protein>
<dbReference type="EMBL" id="JAHHHD010000001">
    <property type="protein sequence ID" value="MBW4657253.1"/>
    <property type="molecule type" value="Genomic_DNA"/>
</dbReference>
<feature type="region of interest" description="Disordered" evidence="1">
    <location>
        <begin position="86"/>
        <end position="106"/>
    </location>
</feature>